<reference evidence="12" key="1">
    <citation type="submission" date="2025-08" db="UniProtKB">
        <authorList>
            <consortium name="RefSeq"/>
        </authorList>
    </citation>
    <scope>IDENTIFICATION</scope>
</reference>
<keyword evidence="4 8" id="KW-0297">G-protein coupled receptor</keyword>
<evidence type="ECO:0000256" key="7">
    <source>
        <dbReference type="ARBA" id="ARBA00023224"/>
    </source>
</evidence>
<evidence type="ECO:0000256" key="6">
    <source>
        <dbReference type="ARBA" id="ARBA00023170"/>
    </source>
</evidence>
<accession>A0ABM1KQJ1</accession>
<keyword evidence="11" id="KW-1185">Reference proteome</keyword>
<evidence type="ECO:0000313" key="12">
    <source>
        <dbReference type="RefSeq" id="XP_015275978.1"/>
    </source>
</evidence>
<dbReference type="InterPro" id="IPR047160">
    <property type="entry name" value="GP183-like"/>
</dbReference>
<dbReference type="GeneID" id="107118201"/>
<comment type="subcellular location">
    <subcellularLocation>
        <location evidence="1">Membrane</location>
        <topology evidence="1">Multi-pass membrane protein</topology>
    </subcellularLocation>
</comment>
<dbReference type="InterPro" id="IPR017452">
    <property type="entry name" value="GPCR_Rhodpsn_7TM"/>
</dbReference>
<evidence type="ECO:0000256" key="1">
    <source>
        <dbReference type="ARBA" id="ARBA00004141"/>
    </source>
</evidence>
<keyword evidence="6 8" id="KW-0675">Receptor</keyword>
<feature type="domain" description="G-protein coupled receptors family 1 profile" evidence="10">
    <location>
        <begin position="80"/>
        <end position="330"/>
    </location>
</feature>
<evidence type="ECO:0000256" key="2">
    <source>
        <dbReference type="ARBA" id="ARBA00022692"/>
    </source>
</evidence>
<dbReference type="Gene3D" id="1.20.1070.10">
    <property type="entry name" value="Rhodopsin 7-helix transmembrane proteins"/>
    <property type="match status" value="1"/>
</dbReference>
<keyword evidence="3 9" id="KW-1133">Transmembrane helix</keyword>
<organism evidence="11 12">
    <name type="scientific">Gekko japonicus</name>
    <name type="common">Schlegel's Japanese gecko</name>
    <dbReference type="NCBI Taxonomy" id="146911"/>
    <lineage>
        <taxon>Eukaryota</taxon>
        <taxon>Metazoa</taxon>
        <taxon>Chordata</taxon>
        <taxon>Craniata</taxon>
        <taxon>Vertebrata</taxon>
        <taxon>Euteleostomi</taxon>
        <taxon>Lepidosauria</taxon>
        <taxon>Squamata</taxon>
        <taxon>Bifurcata</taxon>
        <taxon>Gekkota</taxon>
        <taxon>Gekkonidae</taxon>
        <taxon>Gekkoninae</taxon>
        <taxon>Gekko</taxon>
    </lineage>
</organism>
<dbReference type="InterPro" id="IPR000276">
    <property type="entry name" value="GPCR_Rhodpsn"/>
</dbReference>
<feature type="transmembrane region" description="Helical" evidence="9">
    <location>
        <begin position="100"/>
        <end position="122"/>
    </location>
</feature>
<evidence type="ECO:0000256" key="3">
    <source>
        <dbReference type="ARBA" id="ARBA00022989"/>
    </source>
</evidence>
<comment type="similarity">
    <text evidence="8">Belongs to the G-protein coupled receptor 1 family.</text>
</comment>
<evidence type="ECO:0000256" key="9">
    <source>
        <dbReference type="SAM" id="Phobius"/>
    </source>
</evidence>
<evidence type="ECO:0000256" key="4">
    <source>
        <dbReference type="ARBA" id="ARBA00023040"/>
    </source>
</evidence>
<feature type="transmembrane region" description="Helical" evidence="9">
    <location>
        <begin position="266"/>
        <end position="287"/>
    </location>
</feature>
<dbReference type="Proteomes" id="UP000694871">
    <property type="component" value="Unplaced"/>
</dbReference>
<evidence type="ECO:0000313" key="11">
    <source>
        <dbReference type="Proteomes" id="UP000694871"/>
    </source>
</evidence>
<sequence length="386" mass="42967">MIMPSLGLKRARINSSETPLSAQLLQEGGLQTIHLSLGFPPELEPPGNSSNSSSCDINDDLLVVTLPVMYSIISIMGFFFNLLALWVFHCGTQKTNSITVYMKNLALSDLLLALCLPFRAAYQNQSGPAMLCKVVGSIFYLTMYVSIGLLSLISLDRYLKITRPLHQFRIHTVTHSTAASGLVWLVCSAMMLPFFFSASEKGHCANRCFHFKYRSVLGAVLNLTAVATFFVLLGFFLYSYGKISLKLRQVALRKSRQQSRKTSARAISKTFVVLAIFIICFTPYHVVRVPYILAQIKIISDLGSVQALHLANELVLCVTALNCCFDPVMFFFLSSSFKRAMLAALHGKLKAVFQKDEGVLNPRRSITDSRAQRSELQVVEGPLERQ</sequence>
<keyword evidence="7 8" id="KW-0807">Transducer</keyword>
<feature type="transmembrane region" description="Helical" evidence="9">
    <location>
        <begin position="68"/>
        <end position="88"/>
    </location>
</feature>
<evidence type="ECO:0000259" key="10">
    <source>
        <dbReference type="PROSITE" id="PS50262"/>
    </source>
</evidence>
<dbReference type="PRINTS" id="PR00237">
    <property type="entry name" value="GPCRRHODOPSN"/>
</dbReference>
<protein>
    <submittedName>
        <fullName evidence="12">Probable G-protein coupled receptor 34</fullName>
    </submittedName>
</protein>
<keyword evidence="5 9" id="KW-0472">Membrane</keyword>
<evidence type="ECO:0000256" key="5">
    <source>
        <dbReference type="ARBA" id="ARBA00023136"/>
    </source>
</evidence>
<feature type="transmembrane region" description="Helical" evidence="9">
    <location>
        <begin position="307"/>
        <end position="333"/>
    </location>
</feature>
<feature type="transmembrane region" description="Helical" evidence="9">
    <location>
        <begin position="216"/>
        <end position="238"/>
    </location>
</feature>
<dbReference type="PANTHER" id="PTHR24237:SF14">
    <property type="entry name" value="G-PROTEIN COUPLED RECEPTORS FAMILY 1 PROFILE DOMAIN-CONTAINING PROTEIN"/>
    <property type="match status" value="1"/>
</dbReference>
<dbReference type="SUPFAM" id="SSF81321">
    <property type="entry name" value="Family A G protein-coupled receptor-like"/>
    <property type="match status" value="1"/>
</dbReference>
<dbReference type="PRINTS" id="PR01157">
    <property type="entry name" value="P2YPURNOCPTR"/>
</dbReference>
<dbReference type="PANTHER" id="PTHR24237">
    <property type="entry name" value="G-PROTEIN COUPLED RECEPTOR"/>
    <property type="match status" value="1"/>
</dbReference>
<gene>
    <name evidence="12" type="primary">LOC107118201</name>
</gene>
<dbReference type="PROSITE" id="PS00237">
    <property type="entry name" value="G_PROTEIN_RECEP_F1_1"/>
    <property type="match status" value="1"/>
</dbReference>
<name>A0ABM1KQJ1_GEKJA</name>
<dbReference type="PROSITE" id="PS50262">
    <property type="entry name" value="G_PROTEIN_RECEP_F1_2"/>
    <property type="match status" value="1"/>
</dbReference>
<keyword evidence="2 8" id="KW-0812">Transmembrane</keyword>
<dbReference type="RefSeq" id="XP_015275978.1">
    <property type="nucleotide sequence ID" value="XM_015420492.1"/>
</dbReference>
<feature type="transmembrane region" description="Helical" evidence="9">
    <location>
        <begin position="176"/>
        <end position="196"/>
    </location>
</feature>
<feature type="transmembrane region" description="Helical" evidence="9">
    <location>
        <begin position="134"/>
        <end position="155"/>
    </location>
</feature>
<evidence type="ECO:0000256" key="8">
    <source>
        <dbReference type="RuleBase" id="RU000688"/>
    </source>
</evidence>
<proteinExistence type="inferred from homology"/>
<dbReference type="Pfam" id="PF00001">
    <property type="entry name" value="7tm_1"/>
    <property type="match status" value="1"/>
</dbReference>